<name>A0ABT9J619_9BACL</name>
<evidence type="ECO:0008006" key="3">
    <source>
        <dbReference type="Google" id="ProtNLM"/>
    </source>
</evidence>
<evidence type="ECO:0000313" key="2">
    <source>
        <dbReference type="Proteomes" id="UP001231941"/>
    </source>
</evidence>
<comment type="caution">
    <text evidence="1">The sequence shown here is derived from an EMBL/GenBank/DDBJ whole genome shotgun (WGS) entry which is preliminary data.</text>
</comment>
<dbReference type="InterPro" id="IPR013324">
    <property type="entry name" value="RNA_pol_sigma_r3/r4-like"/>
</dbReference>
<sequence>MSLILEDDVSVVDHYRTLLKRTAWRIQYAAKIRKRKEWLVKYDESLYMTQTDSSDIITRFYLFELLSYLSSNKEKYILQKIYMDGFTEKELAIELKISQQAVNKCKRKAIQSIRQKIDIS</sequence>
<organism evidence="1 2">
    <name type="scientific">Chengkuizengella axinellae</name>
    <dbReference type="NCBI Taxonomy" id="3064388"/>
    <lineage>
        <taxon>Bacteria</taxon>
        <taxon>Bacillati</taxon>
        <taxon>Bacillota</taxon>
        <taxon>Bacilli</taxon>
        <taxon>Bacillales</taxon>
        <taxon>Paenibacillaceae</taxon>
        <taxon>Chengkuizengella</taxon>
    </lineage>
</organism>
<dbReference type="Proteomes" id="UP001231941">
    <property type="component" value="Unassembled WGS sequence"/>
</dbReference>
<evidence type="ECO:0000313" key="1">
    <source>
        <dbReference type="EMBL" id="MDP5277062.1"/>
    </source>
</evidence>
<keyword evidence="2" id="KW-1185">Reference proteome</keyword>
<dbReference type="SUPFAM" id="SSF88659">
    <property type="entry name" value="Sigma3 and sigma4 domains of RNA polymerase sigma factors"/>
    <property type="match status" value="1"/>
</dbReference>
<accession>A0ABT9J619</accession>
<reference evidence="1 2" key="1">
    <citation type="submission" date="2023-08" db="EMBL/GenBank/DDBJ databases">
        <authorList>
            <person name="Park J.-S."/>
        </authorList>
    </citation>
    <scope>NUCLEOTIDE SEQUENCE [LARGE SCALE GENOMIC DNA]</scope>
    <source>
        <strain evidence="1 2">2205SS18-9</strain>
    </source>
</reference>
<gene>
    <name evidence="1" type="ORF">Q5Y73_23470</name>
</gene>
<proteinExistence type="predicted"/>
<dbReference type="EMBL" id="JAVAMP010000023">
    <property type="protein sequence ID" value="MDP5277062.1"/>
    <property type="molecule type" value="Genomic_DNA"/>
</dbReference>
<protein>
    <recommendedName>
        <fullName evidence="3">Sigma-70 family RNA polymerase sigma factor</fullName>
    </recommendedName>
</protein>
<dbReference type="Gene3D" id="1.20.140.160">
    <property type="match status" value="1"/>
</dbReference>
<dbReference type="RefSeq" id="WP_305994362.1">
    <property type="nucleotide sequence ID" value="NZ_JAVAMP010000023.1"/>
</dbReference>